<dbReference type="InterPro" id="IPR002646">
    <property type="entry name" value="PolA_pol_head_dom"/>
</dbReference>
<protein>
    <submittedName>
        <fullName evidence="9">Poly(A) polymerase</fullName>
        <ecNumber evidence="9">2.7.7.19</ecNumber>
    </submittedName>
</protein>
<keyword evidence="4" id="KW-0067">ATP-binding</keyword>
<dbReference type="Pfam" id="PF01743">
    <property type="entry name" value="PolyA_pol"/>
    <property type="match status" value="1"/>
</dbReference>
<dbReference type="PANTHER" id="PTHR43051:SF1">
    <property type="entry name" value="POLYNUCLEOTIDE ADENYLYLTRANSFERASE FAMILY PROTEIN"/>
    <property type="match status" value="1"/>
</dbReference>
<dbReference type="FunFam" id="3.30.460.10:FF:000035">
    <property type="entry name" value="Poly(A) polymerase I"/>
    <property type="match status" value="1"/>
</dbReference>
<sequence>DISPRDFSRNALNVVEKLQRQGFEAYIVGGCIRDLLLGKKPKDFDVATNARPEQIQNIFQRQCRLVGRRFRLAHIMFGRDIIEVATFRANHSDARNENQAKQSNEGMLLRDNVYGTIEQDAVRRDFTVNALYYNPQDNTLRDYFEGIKDLKAGKLRLIGRCAK</sequence>
<dbReference type="PANTHER" id="PTHR43051">
    <property type="entry name" value="POLYNUCLEOTIDE ADENYLYLTRANSFERASE FAMILY PROTEIN"/>
    <property type="match status" value="1"/>
</dbReference>
<evidence type="ECO:0000313" key="9">
    <source>
        <dbReference type="EMBL" id="EFA28942.1"/>
    </source>
</evidence>
<dbReference type="GO" id="GO:0003723">
    <property type="term" value="F:RNA binding"/>
    <property type="evidence" value="ECO:0007669"/>
    <property type="project" value="UniProtKB-KW"/>
</dbReference>
<dbReference type="EMBL" id="ABFC01000429">
    <property type="protein sequence ID" value="EFA28942.1"/>
    <property type="molecule type" value="Genomic_DNA"/>
</dbReference>
<dbReference type="SUPFAM" id="SSF81301">
    <property type="entry name" value="Nucleotidyltransferase"/>
    <property type="match status" value="1"/>
</dbReference>
<dbReference type="InterPro" id="IPR043519">
    <property type="entry name" value="NT_sf"/>
</dbReference>
<name>A0A7G2JZS3_HAEIF</name>
<keyword evidence="2 7" id="KW-0808">Transferase</keyword>
<organism evidence="9">
    <name type="scientific">Haemophilus influenzae HK1212</name>
    <dbReference type="NCBI Taxonomy" id="456482"/>
    <lineage>
        <taxon>Bacteria</taxon>
        <taxon>Pseudomonadati</taxon>
        <taxon>Pseudomonadota</taxon>
        <taxon>Gammaproteobacteria</taxon>
        <taxon>Pasteurellales</taxon>
        <taxon>Pasteurellaceae</taxon>
        <taxon>Haemophilus</taxon>
    </lineage>
</organism>
<keyword evidence="3" id="KW-0547">Nucleotide-binding</keyword>
<accession>A0A7G2JZS3</accession>
<keyword evidence="5 7" id="KW-0694">RNA-binding</keyword>
<keyword evidence="9" id="KW-0548">Nucleotidyltransferase</keyword>
<gene>
    <name evidence="9" type="primary">pcnB</name>
    <name evidence="9" type="ORF">HAINFHK1212_1859</name>
</gene>
<dbReference type="CDD" id="cd05398">
    <property type="entry name" value="NT_ClassII-CCAase"/>
    <property type="match status" value="1"/>
</dbReference>
<comment type="similarity">
    <text evidence="7">Belongs to the tRNA nucleotidyltransferase/poly(A) polymerase family.</text>
</comment>
<evidence type="ECO:0000256" key="7">
    <source>
        <dbReference type="RuleBase" id="RU003953"/>
    </source>
</evidence>
<proteinExistence type="inferred from homology"/>
<evidence type="ECO:0000256" key="4">
    <source>
        <dbReference type="ARBA" id="ARBA00022840"/>
    </source>
</evidence>
<evidence type="ECO:0000256" key="5">
    <source>
        <dbReference type="ARBA" id="ARBA00022884"/>
    </source>
</evidence>
<evidence type="ECO:0000256" key="6">
    <source>
        <dbReference type="ARBA" id="ARBA00023163"/>
    </source>
</evidence>
<dbReference type="InterPro" id="IPR052191">
    <property type="entry name" value="tRNA_ntf/polyA_polymerase_I"/>
</dbReference>
<evidence type="ECO:0000256" key="2">
    <source>
        <dbReference type="ARBA" id="ARBA00022679"/>
    </source>
</evidence>
<feature type="domain" description="Poly A polymerase head" evidence="8">
    <location>
        <begin position="25"/>
        <end position="156"/>
    </location>
</feature>
<keyword evidence="1" id="KW-0507">mRNA processing</keyword>
<feature type="non-terminal residue" evidence="9">
    <location>
        <position position="1"/>
    </location>
</feature>
<evidence type="ECO:0000259" key="8">
    <source>
        <dbReference type="Pfam" id="PF01743"/>
    </source>
</evidence>
<keyword evidence="6" id="KW-0804">Transcription</keyword>
<dbReference type="AlphaFoldDB" id="A0A7G2JZS3"/>
<reference evidence="9" key="1">
    <citation type="journal article" date="2010" name="Genomics">
        <title>Tracing phylogenomic events leading to diversity of Haemophilus influenzae and the emergence of Brazilian Purpuric Fever (BPF)-associated clones.</title>
        <authorList>
            <person name="Papazisi L."/>
            <person name="Ratnayake S."/>
            <person name="Remortel B.G."/>
            <person name="Bock G.R."/>
            <person name="Liang W."/>
            <person name="Saeed A.I."/>
            <person name="Liu J."/>
            <person name="Fleischmann R.D."/>
            <person name="Kilian M."/>
            <person name="Peterson S.N."/>
        </authorList>
    </citation>
    <scope>NUCLEOTIDE SEQUENCE [LARGE SCALE GENOMIC DNA]</scope>
    <source>
        <strain evidence="9">HK1212</strain>
    </source>
</reference>
<dbReference type="GO" id="GO:0006397">
    <property type="term" value="P:mRNA processing"/>
    <property type="evidence" value="ECO:0007669"/>
    <property type="project" value="UniProtKB-KW"/>
</dbReference>
<dbReference type="GO" id="GO:0005524">
    <property type="term" value="F:ATP binding"/>
    <property type="evidence" value="ECO:0007669"/>
    <property type="project" value="UniProtKB-KW"/>
</dbReference>
<comment type="caution">
    <text evidence="9">The sequence shown here is derived from an EMBL/GenBank/DDBJ whole genome shotgun (WGS) entry which is preliminary data.</text>
</comment>
<evidence type="ECO:0000256" key="3">
    <source>
        <dbReference type="ARBA" id="ARBA00022741"/>
    </source>
</evidence>
<dbReference type="Gene3D" id="3.30.460.10">
    <property type="entry name" value="Beta Polymerase, domain 2"/>
    <property type="match status" value="1"/>
</dbReference>
<dbReference type="GO" id="GO:1990817">
    <property type="term" value="F:poly(A) RNA polymerase activity"/>
    <property type="evidence" value="ECO:0007669"/>
    <property type="project" value="UniProtKB-EC"/>
</dbReference>
<evidence type="ECO:0000256" key="1">
    <source>
        <dbReference type="ARBA" id="ARBA00022664"/>
    </source>
</evidence>
<dbReference type="EC" id="2.7.7.19" evidence="9"/>